<protein>
    <submittedName>
        <fullName evidence="2">Uncharacterized protein</fullName>
    </submittedName>
</protein>
<evidence type="ECO:0000313" key="2">
    <source>
        <dbReference type="EMBL" id="MFC2248504.1"/>
    </source>
</evidence>
<accession>A0ABV6Z8T7</accession>
<feature type="compositionally biased region" description="Basic and acidic residues" evidence="1">
    <location>
        <begin position="64"/>
        <end position="74"/>
    </location>
</feature>
<dbReference type="RefSeq" id="WP_311935066.1">
    <property type="nucleotide sequence ID" value="NZ_JAVSCS010000012.1"/>
</dbReference>
<organism evidence="2 3">
    <name type="scientific">Labrys neptuniae</name>
    <dbReference type="NCBI Taxonomy" id="376174"/>
    <lineage>
        <taxon>Bacteria</taxon>
        <taxon>Pseudomonadati</taxon>
        <taxon>Pseudomonadota</taxon>
        <taxon>Alphaproteobacteria</taxon>
        <taxon>Hyphomicrobiales</taxon>
        <taxon>Xanthobacteraceae</taxon>
        <taxon>Labrys</taxon>
    </lineage>
</organism>
<dbReference type="Proteomes" id="UP001595190">
    <property type="component" value="Unassembled WGS sequence"/>
</dbReference>
<name>A0ABV6Z8T7_9HYPH</name>
<comment type="caution">
    <text evidence="2">The sequence shown here is derived from an EMBL/GenBank/DDBJ whole genome shotgun (WGS) entry which is preliminary data.</text>
</comment>
<feature type="region of interest" description="Disordered" evidence="1">
    <location>
        <begin position="52"/>
        <end position="74"/>
    </location>
</feature>
<proteinExistence type="predicted"/>
<sequence>MQRDADQAIATCGGDARVAVQALVAMVDHLKAELAERDDAIAALTASVSRGYARGFGERPPPGARDKVLRKPVE</sequence>
<gene>
    <name evidence="2" type="ORF">ACETRX_02645</name>
</gene>
<dbReference type="EMBL" id="JBHGPK010000001">
    <property type="protein sequence ID" value="MFC2248504.1"/>
    <property type="molecule type" value="Genomic_DNA"/>
</dbReference>
<evidence type="ECO:0000256" key="1">
    <source>
        <dbReference type="SAM" id="MobiDB-lite"/>
    </source>
</evidence>
<reference evidence="2 3" key="1">
    <citation type="submission" date="2024-09" db="EMBL/GenBank/DDBJ databases">
        <title>Description of Labrys sedimenti sp. nov., isolated from a diclofenac-degrading enrichment culture, and genome-based reclassification of Labrys portucalensis as a later heterotypic synonym of Labrys neptuniae.</title>
        <authorList>
            <person name="Tancsics A."/>
            <person name="Csepanyi A."/>
        </authorList>
    </citation>
    <scope>NUCLEOTIDE SEQUENCE [LARGE SCALE GENOMIC DNA]</scope>
    <source>
        <strain evidence="2 3">LMG 23412</strain>
    </source>
</reference>
<evidence type="ECO:0000313" key="3">
    <source>
        <dbReference type="Proteomes" id="UP001595190"/>
    </source>
</evidence>